<sequence>MKRDYLLPGIASIVLAILFPVYWALLIYSRLDSAHPLTIFEPKLDGYSGLFLLIGAISVYLYIYFKKILHEQLNFKSIDVLLTLIIINSVIFFGGIFLSDVLANFGLAEAWTTTGVHILSISCMIIFGILDVIIGIILLANYRNIPAYLSILAAISILLGLFEVSVSFSAATIVIYPLYLVFLSIYFLRKPETIEVV</sequence>
<evidence type="ECO:0000256" key="1">
    <source>
        <dbReference type="SAM" id="Phobius"/>
    </source>
</evidence>
<organism evidence="2 3">
    <name type="scientific">Kangiella marina</name>
    <dbReference type="NCBI Taxonomy" id="1079178"/>
    <lineage>
        <taxon>Bacteria</taxon>
        <taxon>Pseudomonadati</taxon>
        <taxon>Pseudomonadota</taxon>
        <taxon>Gammaproteobacteria</taxon>
        <taxon>Kangiellales</taxon>
        <taxon>Kangiellaceae</taxon>
        <taxon>Kangiella</taxon>
    </lineage>
</organism>
<feature type="transmembrane region" description="Helical" evidence="1">
    <location>
        <begin position="46"/>
        <end position="65"/>
    </location>
</feature>
<dbReference type="EMBL" id="BAABFV010000001">
    <property type="protein sequence ID" value="GAA4360675.1"/>
    <property type="molecule type" value="Genomic_DNA"/>
</dbReference>
<name>A0ABP8IKC6_9GAMM</name>
<feature type="transmembrane region" description="Helical" evidence="1">
    <location>
        <begin position="145"/>
        <end position="162"/>
    </location>
</feature>
<feature type="transmembrane region" description="Helical" evidence="1">
    <location>
        <begin position="118"/>
        <end position="138"/>
    </location>
</feature>
<dbReference type="Proteomes" id="UP001501011">
    <property type="component" value="Unassembled WGS sequence"/>
</dbReference>
<proteinExistence type="predicted"/>
<keyword evidence="1" id="KW-0812">Transmembrane</keyword>
<keyword evidence="1" id="KW-1133">Transmembrane helix</keyword>
<dbReference type="RefSeq" id="WP_345292411.1">
    <property type="nucleotide sequence ID" value="NZ_BAABFV010000001.1"/>
</dbReference>
<evidence type="ECO:0000313" key="3">
    <source>
        <dbReference type="Proteomes" id="UP001501011"/>
    </source>
</evidence>
<keyword evidence="3" id="KW-1185">Reference proteome</keyword>
<reference evidence="3" key="1">
    <citation type="journal article" date="2019" name="Int. J. Syst. Evol. Microbiol.">
        <title>The Global Catalogue of Microorganisms (GCM) 10K type strain sequencing project: providing services to taxonomists for standard genome sequencing and annotation.</title>
        <authorList>
            <consortium name="The Broad Institute Genomics Platform"/>
            <consortium name="The Broad Institute Genome Sequencing Center for Infectious Disease"/>
            <person name="Wu L."/>
            <person name="Ma J."/>
        </authorList>
    </citation>
    <scope>NUCLEOTIDE SEQUENCE [LARGE SCALE GENOMIC DNA]</scope>
    <source>
        <strain evidence="3">JCM 17728</strain>
    </source>
</reference>
<feature type="transmembrane region" description="Helical" evidence="1">
    <location>
        <begin position="168"/>
        <end position="188"/>
    </location>
</feature>
<comment type="caution">
    <text evidence="2">The sequence shown here is derived from an EMBL/GenBank/DDBJ whole genome shotgun (WGS) entry which is preliminary data.</text>
</comment>
<accession>A0ABP8IKC6</accession>
<evidence type="ECO:0008006" key="4">
    <source>
        <dbReference type="Google" id="ProtNLM"/>
    </source>
</evidence>
<feature type="transmembrane region" description="Helical" evidence="1">
    <location>
        <begin position="5"/>
        <end position="26"/>
    </location>
</feature>
<feature type="transmembrane region" description="Helical" evidence="1">
    <location>
        <begin position="77"/>
        <end position="98"/>
    </location>
</feature>
<keyword evidence="1" id="KW-0472">Membrane</keyword>
<gene>
    <name evidence="2" type="ORF">GCM10023151_13150</name>
</gene>
<evidence type="ECO:0000313" key="2">
    <source>
        <dbReference type="EMBL" id="GAA4360675.1"/>
    </source>
</evidence>
<protein>
    <recommendedName>
        <fullName evidence="4">DUF4386 domain-containing protein</fullName>
    </recommendedName>
</protein>